<dbReference type="InterPro" id="IPR025110">
    <property type="entry name" value="AMP-bd_C"/>
</dbReference>
<dbReference type="InterPro" id="IPR000873">
    <property type="entry name" value="AMP-dep_synth/lig_dom"/>
</dbReference>
<dbReference type="SUPFAM" id="SSF56801">
    <property type="entry name" value="Acetyl-CoA synthetase-like"/>
    <property type="match status" value="1"/>
</dbReference>
<dbReference type="InterPro" id="IPR042099">
    <property type="entry name" value="ANL_N_sf"/>
</dbReference>
<dbReference type="GO" id="GO:0016878">
    <property type="term" value="F:acid-thiol ligase activity"/>
    <property type="evidence" value="ECO:0007669"/>
    <property type="project" value="UniProtKB-ARBA"/>
</dbReference>
<keyword evidence="2" id="KW-0436">Ligase</keyword>
<comment type="caution">
    <text evidence="5">The sequence shown here is derived from an EMBL/GenBank/DDBJ whole genome shotgun (WGS) entry which is preliminary data.</text>
</comment>
<name>A0A3D9URI5_9MICO</name>
<dbReference type="EMBL" id="QTUA01000001">
    <property type="protein sequence ID" value="REF31959.1"/>
    <property type="molecule type" value="Genomic_DNA"/>
</dbReference>
<dbReference type="InterPro" id="IPR045851">
    <property type="entry name" value="AMP-bd_C_sf"/>
</dbReference>
<dbReference type="Gene3D" id="3.40.50.12780">
    <property type="entry name" value="N-terminal domain of ligase-like"/>
    <property type="match status" value="1"/>
</dbReference>
<proteinExistence type="inferred from homology"/>
<evidence type="ECO:0000313" key="5">
    <source>
        <dbReference type="EMBL" id="REF31959.1"/>
    </source>
</evidence>
<dbReference type="InterPro" id="IPR050237">
    <property type="entry name" value="ATP-dep_AMP-bd_enzyme"/>
</dbReference>
<evidence type="ECO:0000259" key="3">
    <source>
        <dbReference type="Pfam" id="PF00501"/>
    </source>
</evidence>
<dbReference type="Pfam" id="PF00501">
    <property type="entry name" value="AMP-binding"/>
    <property type="match status" value="1"/>
</dbReference>
<dbReference type="InterPro" id="IPR020845">
    <property type="entry name" value="AMP-binding_CS"/>
</dbReference>
<evidence type="ECO:0000313" key="6">
    <source>
        <dbReference type="Proteomes" id="UP000256253"/>
    </source>
</evidence>
<evidence type="ECO:0000259" key="4">
    <source>
        <dbReference type="Pfam" id="PF13193"/>
    </source>
</evidence>
<dbReference type="FunFam" id="3.30.300.30:FF:000008">
    <property type="entry name" value="2,3-dihydroxybenzoate-AMP ligase"/>
    <property type="match status" value="1"/>
</dbReference>
<sequence>MTEQTYPWAARYEAGQPLHIDPVQPDMLSLWRAAVANDPSAAAILYFDRTLSWREIDDRAEALAKHLQDNGFGVGDRMALYLQNHPAYVIGLVAAWKAGGIAVAINPMSKAHELEYLLPDSGAVALLCHDDLYTDVAAAVLAGGATAVKTVVTVNPLDEQTRDDERLFAGVRRNTTPEGTTALAAITADAPAGRVAEHTPGPDDVAVLTYTSGTTGVPKGGMNTHANLAFNGTTYERWTHLTRDDRVLGVAPLFHITGLVGHICAAIVAQCPLVLGYRFEPNVVLDILREHRPTFTIGSITVFIALSSTPGVSADDFSSFRLIYSGGAPIAPAVAERFEKLTGHYIHNAYGLTETSSPSHLVPAGARAPVDPDSGALAAGVPVYDTVVRILDESGNELPVGEVGEICTSGPQVIPGYWNKPDATAESLPGGELRTGDVGFMDADGWFYLVDRKKDMINAAGYKVWPREVEDVLYTHPAVREVAVVGIPDEYRGETVKAFVSLAPGEQATPEELVAFCKERMAAYKYPRQVEMLDELPKTTTGKILRRQLRG</sequence>
<comment type="similarity">
    <text evidence="1">Belongs to the ATP-dependent AMP-binding enzyme family.</text>
</comment>
<evidence type="ECO:0000256" key="1">
    <source>
        <dbReference type="ARBA" id="ARBA00006432"/>
    </source>
</evidence>
<dbReference type="PROSITE" id="PS00455">
    <property type="entry name" value="AMP_BINDING"/>
    <property type="match status" value="1"/>
</dbReference>
<keyword evidence="6" id="KW-1185">Reference proteome</keyword>
<dbReference type="Proteomes" id="UP000256253">
    <property type="component" value="Unassembled WGS sequence"/>
</dbReference>
<organism evidence="5 6">
    <name type="scientific">Calidifontibacter indicus</name>
    <dbReference type="NCBI Taxonomy" id="419650"/>
    <lineage>
        <taxon>Bacteria</taxon>
        <taxon>Bacillati</taxon>
        <taxon>Actinomycetota</taxon>
        <taxon>Actinomycetes</taxon>
        <taxon>Micrococcales</taxon>
        <taxon>Dermacoccaceae</taxon>
        <taxon>Calidifontibacter</taxon>
    </lineage>
</organism>
<dbReference type="PANTHER" id="PTHR43767">
    <property type="entry name" value="LONG-CHAIN-FATTY-ACID--COA LIGASE"/>
    <property type="match status" value="1"/>
</dbReference>
<feature type="domain" description="AMP-binding enzyme C-terminal" evidence="4">
    <location>
        <begin position="468"/>
        <end position="543"/>
    </location>
</feature>
<evidence type="ECO:0000256" key="2">
    <source>
        <dbReference type="ARBA" id="ARBA00022598"/>
    </source>
</evidence>
<feature type="domain" description="AMP-dependent synthetase/ligase" evidence="3">
    <location>
        <begin position="33"/>
        <end position="418"/>
    </location>
</feature>
<dbReference type="AlphaFoldDB" id="A0A3D9URI5"/>
<protein>
    <submittedName>
        <fullName evidence="5">Long-chain acyl-CoA synthetase</fullName>
    </submittedName>
</protein>
<accession>A0A3D9URI5</accession>
<dbReference type="Gene3D" id="3.30.300.30">
    <property type="match status" value="1"/>
</dbReference>
<dbReference type="PANTHER" id="PTHR43767:SF1">
    <property type="entry name" value="NONRIBOSOMAL PEPTIDE SYNTHASE PES1 (EUROFUNG)-RELATED"/>
    <property type="match status" value="1"/>
</dbReference>
<dbReference type="RefSeq" id="WP_245950316.1">
    <property type="nucleotide sequence ID" value="NZ_QTUA01000001.1"/>
</dbReference>
<reference evidence="5 6" key="1">
    <citation type="submission" date="2018-08" db="EMBL/GenBank/DDBJ databases">
        <title>Sequencing the genomes of 1000 actinobacteria strains.</title>
        <authorList>
            <person name="Klenk H.-P."/>
        </authorList>
    </citation>
    <scope>NUCLEOTIDE SEQUENCE [LARGE SCALE GENOMIC DNA]</scope>
    <source>
        <strain evidence="5 6">DSM 22967</strain>
    </source>
</reference>
<dbReference type="Pfam" id="PF13193">
    <property type="entry name" value="AMP-binding_C"/>
    <property type="match status" value="1"/>
</dbReference>
<gene>
    <name evidence="5" type="ORF">DFJ65_3050</name>
</gene>